<dbReference type="GO" id="GO:0005576">
    <property type="term" value="C:extracellular region"/>
    <property type="evidence" value="ECO:0007669"/>
    <property type="project" value="UniProtKB-SubCell"/>
</dbReference>
<dbReference type="InterPro" id="IPR011001">
    <property type="entry name" value="Saposin-like"/>
</dbReference>
<dbReference type="Ensembl" id="ENSCRFT00000011227.1">
    <property type="protein sequence ID" value="ENSCRFP00000010847.1"/>
    <property type="gene ID" value="ENSCRFG00000008465.1"/>
</dbReference>
<organism evidence="8 9">
    <name type="scientific">Cyanoderma ruficeps</name>
    <name type="common">rufous-capped babbler</name>
    <dbReference type="NCBI Taxonomy" id="181631"/>
    <lineage>
        <taxon>Eukaryota</taxon>
        <taxon>Metazoa</taxon>
        <taxon>Chordata</taxon>
        <taxon>Craniata</taxon>
        <taxon>Vertebrata</taxon>
        <taxon>Euteleostomi</taxon>
        <taxon>Archelosauria</taxon>
        <taxon>Archosauria</taxon>
        <taxon>Dinosauria</taxon>
        <taxon>Saurischia</taxon>
        <taxon>Theropoda</taxon>
        <taxon>Coelurosauria</taxon>
        <taxon>Aves</taxon>
        <taxon>Neognathae</taxon>
        <taxon>Neoaves</taxon>
        <taxon>Telluraves</taxon>
        <taxon>Australaves</taxon>
        <taxon>Passeriformes</taxon>
        <taxon>Sylvioidea</taxon>
        <taxon>Timaliidae</taxon>
        <taxon>Cyanoderma</taxon>
    </lineage>
</organism>
<name>A0A8C3XCI0_9PASS</name>
<evidence type="ECO:0000256" key="2">
    <source>
        <dbReference type="ARBA" id="ARBA00022525"/>
    </source>
</evidence>
<dbReference type="Pfam" id="PF02199">
    <property type="entry name" value="SapA"/>
    <property type="match status" value="1"/>
</dbReference>
<evidence type="ECO:0000256" key="5">
    <source>
        <dbReference type="ARBA" id="ARBA00023180"/>
    </source>
</evidence>
<dbReference type="SUPFAM" id="SSF47862">
    <property type="entry name" value="Saposin"/>
    <property type="match status" value="1"/>
</dbReference>
<reference evidence="8" key="2">
    <citation type="submission" date="2025-09" db="UniProtKB">
        <authorList>
            <consortium name="Ensembl"/>
        </authorList>
    </citation>
    <scope>IDENTIFICATION</scope>
</reference>
<reference evidence="8" key="1">
    <citation type="submission" date="2025-08" db="UniProtKB">
        <authorList>
            <consortium name="Ensembl"/>
        </authorList>
    </citation>
    <scope>IDENTIFICATION</scope>
</reference>
<proteinExistence type="predicted"/>
<dbReference type="AlphaFoldDB" id="A0A8C3XCI0"/>
<feature type="domain" description="Saposin B-type" evidence="6">
    <location>
        <begin position="195"/>
        <end position="272"/>
    </location>
</feature>
<keyword evidence="2" id="KW-0964">Secreted</keyword>
<keyword evidence="3" id="KW-0732">Signal</keyword>
<keyword evidence="4" id="KW-1015">Disulfide bond</keyword>
<comment type="subcellular location">
    <subcellularLocation>
        <location evidence="1">Secreted</location>
    </subcellularLocation>
</comment>
<dbReference type="InterPro" id="IPR008139">
    <property type="entry name" value="SaposinB_dom"/>
</dbReference>
<evidence type="ECO:0000256" key="1">
    <source>
        <dbReference type="ARBA" id="ARBA00004613"/>
    </source>
</evidence>
<evidence type="ECO:0000313" key="8">
    <source>
        <dbReference type="Ensembl" id="ENSCRFP00000010847.1"/>
    </source>
</evidence>
<sequence length="348" mass="36359">MPSCVPWSCSLSHTTGTTHGHQWCSGDRCGWGVVVAVVNMAVVDVTVGVTVSALVQVVLDQVVGILCPHPPVVVTPCQALVRVLVDHLLWQTQHLLSGSWGTQQGGLGTLQPPGTRGLLGAAGTARPRDTMGCWGLRTPGSPCAAPQKPWQVCVTLKLCRTKPGAAPTVPVLEAPGSHLQGSGGAGLSPKALPLPLPLCWLCRTLVARAEAAVPVSSVATAVAGLCRALPLPVAGACQCLAERYAALALEGLLGRLGPRLLCRLFLACRGGDNWDNEDVGTLPPPWVLEAIVVRLAECVSEEDPQGLRVPALSLPLGPCALGPIFWCSGPKAAQRCQALQHCQEHVWL</sequence>
<protein>
    <submittedName>
        <fullName evidence="8">Uncharacterized protein</fullName>
    </submittedName>
</protein>
<keyword evidence="5" id="KW-0325">Glycoprotein</keyword>
<dbReference type="InterPro" id="IPR051428">
    <property type="entry name" value="Sphingo_Act-Surfact_Prot"/>
</dbReference>
<evidence type="ECO:0000256" key="3">
    <source>
        <dbReference type="ARBA" id="ARBA00022729"/>
    </source>
</evidence>
<dbReference type="GO" id="GO:0019216">
    <property type="term" value="P:regulation of lipid metabolic process"/>
    <property type="evidence" value="ECO:0007669"/>
    <property type="project" value="TreeGrafter"/>
</dbReference>
<dbReference type="PROSITE" id="PS51110">
    <property type="entry name" value="SAP_A"/>
    <property type="match status" value="1"/>
</dbReference>
<dbReference type="Proteomes" id="UP000694396">
    <property type="component" value="Unplaced"/>
</dbReference>
<dbReference type="GO" id="GO:0007193">
    <property type="term" value="P:adenylate cyclase-inhibiting G protein-coupled receptor signaling pathway"/>
    <property type="evidence" value="ECO:0007669"/>
    <property type="project" value="TreeGrafter"/>
</dbReference>
<accession>A0A8C3XCI0</accession>
<dbReference type="Gene3D" id="1.10.225.10">
    <property type="entry name" value="Saposin-like"/>
    <property type="match status" value="1"/>
</dbReference>
<evidence type="ECO:0000259" key="7">
    <source>
        <dbReference type="PROSITE" id="PS51110"/>
    </source>
</evidence>
<keyword evidence="9" id="KW-1185">Reference proteome</keyword>
<dbReference type="PANTHER" id="PTHR11480:SF36">
    <property type="entry name" value="PROSAPOSIN"/>
    <property type="match status" value="1"/>
</dbReference>
<dbReference type="PROSITE" id="PS50015">
    <property type="entry name" value="SAP_B"/>
    <property type="match status" value="1"/>
</dbReference>
<dbReference type="SMART" id="SM00162">
    <property type="entry name" value="SAPA"/>
    <property type="match status" value="1"/>
</dbReference>
<feature type="domain" description="Saposin A-type" evidence="7">
    <location>
        <begin position="312"/>
        <end position="348"/>
    </location>
</feature>
<evidence type="ECO:0000259" key="6">
    <source>
        <dbReference type="PROSITE" id="PS50015"/>
    </source>
</evidence>
<dbReference type="PANTHER" id="PTHR11480">
    <property type="entry name" value="SAPOSIN-RELATED"/>
    <property type="match status" value="1"/>
</dbReference>
<evidence type="ECO:0000256" key="4">
    <source>
        <dbReference type="ARBA" id="ARBA00023157"/>
    </source>
</evidence>
<dbReference type="SMART" id="SM00741">
    <property type="entry name" value="SapB"/>
    <property type="match status" value="1"/>
</dbReference>
<dbReference type="InterPro" id="IPR003119">
    <property type="entry name" value="SAP_A"/>
</dbReference>
<evidence type="ECO:0000313" key="9">
    <source>
        <dbReference type="Proteomes" id="UP000694396"/>
    </source>
</evidence>